<feature type="region of interest" description="Disordered" evidence="4">
    <location>
        <begin position="1"/>
        <end position="21"/>
    </location>
</feature>
<reference evidence="6 7" key="1">
    <citation type="journal article" date="2011" name="J. Bacteriol.">
        <title>Draft genome sequence of the anoxygenic filamentous phototrophic bacterium Oscillochloris trichoides subsp. DG-6.</title>
        <authorList>
            <person name="Kuznetsov B.B."/>
            <person name="Ivanovsky R.N."/>
            <person name="Keppen O.I."/>
            <person name="Sukhacheva M.V."/>
            <person name="Bumazhkin B.K."/>
            <person name="Patutina E.O."/>
            <person name="Beletsky A.V."/>
            <person name="Mardanov A.V."/>
            <person name="Baslerov R.V."/>
            <person name="Panteleeva A.N."/>
            <person name="Kolganova T.V."/>
            <person name="Ravin N.V."/>
            <person name="Skryabin K.G."/>
        </authorList>
    </citation>
    <scope>NUCLEOTIDE SEQUENCE [LARGE SCALE GENOMIC DNA]</scope>
    <source>
        <strain evidence="6 7">DG-6</strain>
    </source>
</reference>
<evidence type="ECO:0000256" key="4">
    <source>
        <dbReference type="SAM" id="MobiDB-lite"/>
    </source>
</evidence>
<evidence type="ECO:0000313" key="7">
    <source>
        <dbReference type="Proteomes" id="UP000054010"/>
    </source>
</evidence>
<evidence type="ECO:0000256" key="1">
    <source>
        <dbReference type="ARBA" id="ARBA00006484"/>
    </source>
</evidence>
<evidence type="ECO:0000256" key="2">
    <source>
        <dbReference type="ARBA" id="ARBA00023002"/>
    </source>
</evidence>
<dbReference type="InterPro" id="IPR002347">
    <property type="entry name" value="SDR_fam"/>
</dbReference>
<organism evidence="6 7">
    <name type="scientific">Oscillochloris trichoides DG-6</name>
    <dbReference type="NCBI Taxonomy" id="765420"/>
    <lineage>
        <taxon>Bacteria</taxon>
        <taxon>Bacillati</taxon>
        <taxon>Chloroflexota</taxon>
        <taxon>Chloroflexia</taxon>
        <taxon>Chloroflexales</taxon>
        <taxon>Chloroflexineae</taxon>
        <taxon>Oscillochloridaceae</taxon>
        <taxon>Oscillochloris</taxon>
    </lineage>
</organism>
<keyword evidence="2" id="KW-0560">Oxidoreductase</keyword>
<name>E1IDR5_9CHLR</name>
<dbReference type="PRINTS" id="PR00081">
    <property type="entry name" value="GDHRDH"/>
</dbReference>
<keyword evidence="7" id="KW-1185">Reference proteome</keyword>
<sequence length="336" mass="36232">MVASPPQEQKKAGLGRNPKYGFSGYRPKVHVYGRSRPRTPTEGASLTQCVGCSRIVAGIGLFGDAFMAKQRISLAGKVVVITGSTRGIGRAIAERYGQAGARVVISSSKPEAVAQALHEMRAQGIVCAGMACDVADLAQVQALAQMAINTFGQIDIWVNNAGISGPFGPILDVPPEEWRRVIEVNVLGTYHGCISVLPHMIARRSGKIINVSGGGTKRAQRFLGAYSTSKAAIVRLTDAFIRDYRDHPYISFTILVPGMVPTDMINQIPLVGAGHEAAKGLPRVMRIFGSTTAETADLAMRAVSHETDGVSGKVYEIMTRRRIFTNLLRAFLRRQL</sequence>
<evidence type="ECO:0000313" key="6">
    <source>
        <dbReference type="EMBL" id="EFO80693.1"/>
    </source>
</evidence>
<dbReference type="SUPFAM" id="SSF51735">
    <property type="entry name" value="NAD(P)-binding Rossmann-fold domains"/>
    <property type="match status" value="1"/>
</dbReference>
<proteinExistence type="inferred from homology"/>
<gene>
    <name evidence="6" type="ORF">OSCT_1466</name>
</gene>
<accession>E1IDR5</accession>
<dbReference type="HOGENOM" id="CLU_010194_2_10_0"/>
<comment type="caution">
    <text evidence="6">The sequence shown here is derived from an EMBL/GenBank/DDBJ whole genome shotgun (WGS) entry which is preliminary data.</text>
</comment>
<protein>
    <submittedName>
        <fullName evidence="6">Short-chain dehydrogenase/reductase SDR</fullName>
    </submittedName>
</protein>
<evidence type="ECO:0000256" key="3">
    <source>
        <dbReference type="RuleBase" id="RU000363"/>
    </source>
</evidence>
<feature type="domain" description="Ketoreductase" evidence="5">
    <location>
        <begin position="77"/>
        <end position="225"/>
    </location>
</feature>
<dbReference type="PANTHER" id="PTHR43943:SF2">
    <property type="entry name" value="DEHYDROGENASE_REDUCTASE 4"/>
    <property type="match status" value="1"/>
</dbReference>
<dbReference type="PANTHER" id="PTHR43943">
    <property type="entry name" value="DEHYDROGENASE/REDUCTASE (SDR FAMILY) MEMBER 4"/>
    <property type="match status" value="1"/>
</dbReference>
<dbReference type="InterPro" id="IPR036291">
    <property type="entry name" value="NAD(P)-bd_dom_sf"/>
</dbReference>
<dbReference type="PRINTS" id="PR00080">
    <property type="entry name" value="SDRFAMILY"/>
</dbReference>
<dbReference type="AlphaFoldDB" id="E1IDR5"/>
<dbReference type="CDD" id="cd05233">
    <property type="entry name" value="SDR_c"/>
    <property type="match status" value="1"/>
</dbReference>
<comment type="similarity">
    <text evidence="1 3">Belongs to the short-chain dehydrogenases/reductases (SDR) family.</text>
</comment>
<dbReference type="STRING" id="765420.OSCT_1466"/>
<dbReference type="InterPro" id="IPR057326">
    <property type="entry name" value="KR_dom"/>
</dbReference>
<dbReference type="eggNOG" id="COG1028">
    <property type="taxonomic scope" value="Bacteria"/>
</dbReference>
<dbReference type="Pfam" id="PF00106">
    <property type="entry name" value="adh_short"/>
    <property type="match status" value="1"/>
</dbReference>
<evidence type="ECO:0000259" key="5">
    <source>
        <dbReference type="SMART" id="SM00822"/>
    </source>
</evidence>
<dbReference type="FunFam" id="3.40.50.720:FF:000084">
    <property type="entry name" value="Short-chain dehydrogenase reductase"/>
    <property type="match status" value="1"/>
</dbReference>
<dbReference type="Gene3D" id="3.40.50.720">
    <property type="entry name" value="NAD(P)-binding Rossmann-like Domain"/>
    <property type="match status" value="1"/>
</dbReference>
<dbReference type="SMART" id="SM00822">
    <property type="entry name" value="PKS_KR"/>
    <property type="match status" value="1"/>
</dbReference>
<dbReference type="EMBL" id="ADVR01000043">
    <property type="protein sequence ID" value="EFO80693.1"/>
    <property type="molecule type" value="Genomic_DNA"/>
</dbReference>
<dbReference type="Proteomes" id="UP000054010">
    <property type="component" value="Unassembled WGS sequence"/>
</dbReference>
<dbReference type="GO" id="GO:0016491">
    <property type="term" value="F:oxidoreductase activity"/>
    <property type="evidence" value="ECO:0007669"/>
    <property type="project" value="UniProtKB-KW"/>
</dbReference>